<dbReference type="InterPro" id="IPR001611">
    <property type="entry name" value="Leu-rich_rpt"/>
</dbReference>
<dbReference type="Proteomes" id="UP001176940">
    <property type="component" value="Unassembled WGS sequence"/>
</dbReference>
<name>A0ABN9KV53_9NEOB</name>
<accession>A0ABN9KV53</accession>
<dbReference type="EMBL" id="CAUEEQ010003425">
    <property type="protein sequence ID" value="CAJ0925252.1"/>
    <property type="molecule type" value="Genomic_DNA"/>
</dbReference>
<gene>
    <name evidence="1" type="ORF">RIMI_LOCUS2451325</name>
</gene>
<comment type="caution">
    <text evidence="1">The sequence shown here is derived from an EMBL/GenBank/DDBJ whole genome shotgun (WGS) entry which is preliminary data.</text>
</comment>
<keyword evidence="2" id="KW-1185">Reference proteome</keyword>
<dbReference type="Pfam" id="PF13855">
    <property type="entry name" value="LRR_8"/>
    <property type="match status" value="1"/>
</dbReference>
<organism evidence="1 2">
    <name type="scientific">Ranitomeya imitator</name>
    <name type="common">mimic poison frog</name>
    <dbReference type="NCBI Taxonomy" id="111125"/>
    <lineage>
        <taxon>Eukaryota</taxon>
        <taxon>Metazoa</taxon>
        <taxon>Chordata</taxon>
        <taxon>Craniata</taxon>
        <taxon>Vertebrata</taxon>
        <taxon>Euteleostomi</taxon>
        <taxon>Amphibia</taxon>
        <taxon>Batrachia</taxon>
        <taxon>Anura</taxon>
        <taxon>Neobatrachia</taxon>
        <taxon>Hyloidea</taxon>
        <taxon>Dendrobatidae</taxon>
        <taxon>Dendrobatinae</taxon>
        <taxon>Ranitomeya</taxon>
    </lineage>
</organism>
<evidence type="ECO:0000313" key="1">
    <source>
        <dbReference type="EMBL" id="CAJ0925252.1"/>
    </source>
</evidence>
<protein>
    <submittedName>
        <fullName evidence="1">Uncharacterized protein</fullName>
    </submittedName>
</protein>
<sequence>MRRPDIPTHVVKIVHNLRGFGLYICSSDVGTAYSYEHAVGIIWIASPAFTTPAGGSMSQPVFVLSDHCQVHASDAGFHPRCPRPNHCTDSIPLGYFHTSVFWGLSWCSKMTYRRMSSNSDLRFNRIREINSDILQKLTNLQTLLLNNNEIRRISQRSFKALGELKHL</sequence>
<dbReference type="SUPFAM" id="SSF52058">
    <property type="entry name" value="L domain-like"/>
    <property type="match status" value="1"/>
</dbReference>
<reference evidence="1" key="1">
    <citation type="submission" date="2023-07" db="EMBL/GenBank/DDBJ databases">
        <authorList>
            <person name="Stuckert A."/>
        </authorList>
    </citation>
    <scope>NUCLEOTIDE SEQUENCE</scope>
</reference>
<proteinExistence type="predicted"/>
<dbReference type="Gene3D" id="3.80.10.10">
    <property type="entry name" value="Ribonuclease Inhibitor"/>
    <property type="match status" value="1"/>
</dbReference>
<evidence type="ECO:0000313" key="2">
    <source>
        <dbReference type="Proteomes" id="UP001176940"/>
    </source>
</evidence>
<dbReference type="InterPro" id="IPR032675">
    <property type="entry name" value="LRR_dom_sf"/>
</dbReference>
<dbReference type="PROSITE" id="PS51450">
    <property type="entry name" value="LRR"/>
    <property type="match status" value="1"/>
</dbReference>